<dbReference type="AlphaFoldDB" id="A0AA37IGN1"/>
<dbReference type="RefSeq" id="WP_238216716.1">
    <property type="nucleotide sequence ID" value="NZ_BPUS01000022.1"/>
</dbReference>
<dbReference type="Proteomes" id="UP001055111">
    <property type="component" value="Unassembled WGS sequence"/>
</dbReference>
<sequence length="620" mass="67420">MNAKTLSDAEAFYGTAKSQPTYESYEVGRWSLDVVEGALRNIRFNDKEIIRAVSFLVRDEDWSTCRPSIHDAQIEQLESSFHFTYSAECANPRAQALSYEVSIDCEATGDLTFRATWRTKADFLTARTGFCVLHPIEEVAGAHARVTHSDGSVEHSQFPMLIDPWQPFKDIRSIEHKLPCGLSVRCTLLGDTFEMEDQRNWSDASFKTYSRPLDLPWPYLMEAGATNEQVVQIRVTGEATARSTKSTTSDSGSAVRIDVDISDELFPKLGLAIAPEEVSATLDNMSQLVELAPQRLTLCFDPVAGHGRDELAGFATLQRGSGIPAILECVVPGISDPGDELSCVAAMGAEAGLTLAGIFVTPSVHRLSDPPGSVSRPCPPVDELYRAARRLFPALSLGGGVFSYFTELNRKRPPLNLVDWVAHATCPIVHAADDLSVMETLEAVSHITRSCRALIGAKPYSIGPVSIGMRQNPYGSRPMSNLDQERITMADEDPRDRALFGAAWLTGYVAALSGSSIDCITLGGFTGPRGVLGSAGDRYPNFAIAKHIANFAGMRRLICKSSHAKRVTAFGAVGPSGDANIIVANLTELPQSAYLLGQKKISLRPFECRELVIPARDAAY</sequence>
<evidence type="ECO:0000313" key="3">
    <source>
        <dbReference type="EMBL" id="GJH29410.1"/>
    </source>
</evidence>
<dbReference type="Pfam" id="PF25838">
    <property type="entry name" value="Apionate_lact_M"/>
    <property type="match status" value="1"/>
</dbReference>
<name>A0AA37IGN1_9BURK</name>
<organism evidence="3 4">
    <name type="scientific">Caballeronia novacaledonica</name>
    <dbReference type="NCBI Taxonomy" id="1544861"/>
    <lineage>
        <taxon>Bacteria</taxon>
        <taxon>Pseudomonadati</taxon>
        <taxon>Pseudomonadota</taxon>
        <taxon>Betaproteobacteria</taxon>
        <taxon>Burkholderiales</taxon>
        <taxon>Burkholderiaceae</taxon>
        <taxon>Caballeronia</taxon>
    </lineage>
</organism>
<evidence type="ECO:0000313" key="4">
    <source>
        <dbReference type="Proteomes" id="UP001055111"/>
    </source>
</evidence>
<dbReference type="Pfam" id="PF25837">
    <property type="entry name" value="Apionate_lact_N"/>
    <property type="match status" value="1"/>
</dbReference>
<dbReference type="EMBL" id="BPUS01000022">
    <property type="protein sequence ID" value="GJH29410.1"/>
    <property type="molecule type" value="Genomic_DNA"/>
</dbReference>
<dbReference type="InterPro" id="IPR058788">
    <property type="entry name" value="ApnL_N"/>
</dbReference>
<gene>
    <name evidence="3" type="ORF">CBA19CS42_32860</name>
</gene>
<reference evidence="3" key="1">
    <citation type="submission" date="2022-09" db="EMBL/GenBank/DDBJ databases">
        <title>Isolation and characterization of 3-chlorobenzoate degrading bacteria from soils in Shizuoka.</title>
        <authorList>
            <person name="Ifat A."/>
            <person name="Ogawa N."/>
            <person name="Kimbara K."/>
            <person name="Moriuchi R."/>
            <person name="Dohra H."/>
            <person name="Shintani M."/>
        </authorList>
    </citation>
    <scope>NUCLEOTIDE SEQUENCE</scope>
    <source>
        <strain evidence="3">19CS4-2</strain>
    </source>
</reference>
<dbReference type="InterPro" id="IPR058787">
    <property type="entry name" value="ApnL_M"/>
</dbReference>
<comment type="caution">
    <text evidence="3">The sequence shown here is derived from an EMBL/GenBank/DDBJ whole genome shotgun (WGS) entry which is preliminary data.</text>
</comment>
<feature type="domain" description="D-apionate lactonase N-terminal" evidence="1">
    <location>
        <begin position="12"/>
        <end position="237"/>
    </location>
</feature>
<evidence type="ECO:0000259" key="1">
    <source>
        <dbReference type="Pfam" id="PF25837"/>
    </source>
</evidence>
<feature type="domain" description="D-apionate lactonase TIM barrel" evidence="2">
    <location>
        <begin position="269"/>
        <end position="553"/>
    </location>
</feature>
<proteinExistence type="predicted"/>
<accession>A0AA37IGN1</accession>
<protein>
    <submittedName>
        <fullName evidence="3">Uncharacterized protein</fullName>
    </submittedName>
</protein>
<evidence type="ECO:0000259" key="2">
    <source>
        <dbReference type="Pfam" id="PF25838"/>
    </source>
</evidence>